<evidence type="ECO:0000313" key="6">
    <source>
        <dbReference type="EMBL" id="EFJ38476.1"/>
    </source>
</evidence>
<organism evidence="7">
    <name type="scientific">Selaginella moellendorffii</name>
    <name type="common">Spikemoss</name>
    <dbReference type="NCBI Taxonomy" id="88036"/>
    <lineage>
        <taxon>Eukaryota</taxon>
        <taxon>Viridiplantae</taxon>
        <taxon>Streptophyta</taxon>
        <taxon>Embryophyta</taxon>
        <taxon>Tracheophyta</taxon>
        <taxon>Lycopodiopsida</taxon>
        <taxon>Selaginellales</taxon>
        <taxon>Selaginellaceae</taxon>
        <taxon>Selaginella</taxon>
    </lineage>
</organism>
<dbReference type="InterPro" id="IPR030878">
    <property type="entry name" value="Ribosomal_uL15"/>
</dbReference>
<dbReference type="KEGG" id="smo:SELMODRAFT_71388"/>
<dbReference type="OMA" id="EPGWLVN"/>
<dbReference type="Pfam" id="PF00828">
    <property type="entry name" value="Ribosomal_L27A"/>
    <property type="match status" value="1"/>
</dbReference>
<feature type="compositionally biased region" description="Gly residues" evidence="4">
    <location>
        <begin position="21"/>
        <end position="35"/>
    </location>
</feature>
<feature type="non-terminal residue" evidence="6">
    <location>
        <position position="1"/>
    </location>
</feature>
<proteinExistence type="inferred from homology"/>
<protein>
    <recommendedName>
        <fullName evidence="5">Large ribosomal subunit protein uL15/eL18 domain-containing protein</fullName>
    </recommendedName>
</protein>
<dbReference type="eggNOG" id="KOG0846">
    <property type="taxonomic scope" value="Eukaryota"/>
</dbReference>
<dbReference type="PANTHER" id="PTHR12934">
    <property type="entry name" value="50S RIBOSOMAL PROTEIN L15"/>
    <property type="match status" value="1"/>
</dbReference>
<dbReference type="FunCoup" id="D8QQL4">
    <property type="interactions" value="3535"/>
</dbReference>
<dbReference type="GO" id="GO:0006412">
    <property type="term" value="P:translation"/>
    <property type="evidence" value="ECO:0007669"/>
    <property type="project" value="InterPro"/>
</dbReference>
<evidence type="ECO:0000256" key="3">
    <source>
        <dbReference type="ARBA" id="ARBA00023274"/>
    </source>
</evidence>
<accession>D8QQL4</accession>
<dbReference type="Proteomes" id="UP000001514">
    <property type="component" value="Unassembled WGS sequence"/>
</dbReference>
<keyword evidence="7" id="KW-1185">Reference proteome</keyword>
<dbReference type="SUPFAM" id="SSF52080">
    <property type="entry name" value="Ribosomal proteins L15p and L18e"/>
    <property type="match status" value="1"/>
</dbReference>
<keyword evidence="3" id="KW-0687">Ribonucleoprotein</keyword>
<dbReference type="HOGENOM" id="CLU_055188_5_2_1"/>
<evidence type="ECO:0000256" key="1">
    <source>
        <dbReference type="ARBA" id="ARBA00007320"/>
    </source>
</evidence>
<gene>
    <name evidence="6" type="ORF">SELMODRAFT_71388</name>
</gene>
<evidence type="ECO:0000256" key="4">
    <source>
        <dbReference type="SAM" id="MobiDB-lite"/>
    </source>
</evidence>
<reference evidence="6 7" key="1">
    <citation type="journal article" date="2011" name="Science">
        <title>The Selaginella genome identifies genetic changes associated with the evolution of vascular plants.</title>
        <authorList>
            <person name="Banks J.A."/>
            <person name="Nishiyama T."/>
            <person name="Hasebe M."/>
            <person name="Bowman J.L."/>
            <person name="Gribskov M."/>
            <person name="dePamphilis C."/>
            <person name="Albert V.A."/>
            <person name="Aono N."/>
            <person name="Aoyama T."/>
            <person name="Ambrose B.A."/>
            <person name="Ashton N.W."/>
            <person name="Axtell M.J."/>
            <person name="Barker E."/>
            <person name="Barker M.S."/>
            <person name="Bennetzen J.L."/>
            <person name="Bonawitz N.D."/>
            <person name="Chapple C."/>
            <person name="Cheng C."/>
            <person name="Correa L.G."/>
            <person name="Dacre M."/>
            <person name="DeBarry J."/>
            <person name="Dreyer I."/>
            <person name="Elias M."/>
            <person name="Engstrom E.M."/>
            <person name="Estelle M."/>
            <person name="Feng L."/>
            <person name="Finet C."/>
            <person name="Floyd S.K."/>
            <person name="Frommer W.B."/>
            <person name="Fujita T."/>
            <person name="Gramzow L."/>
            <person name="Gutensohn M."/>
            <person name="Harholt J."/>
            <person name="Hattori M."/>
            <person name="Heyl A."/>
            <person name="Hirai T."/>
            <person name="Hiwatashi Y."/>
            <person name="Ishikawa M."/>
            <person name="Iwata M."/>
            <person name="Karol K.G."/>
            <person name="Koehler B."/>
            <person name="Kolukisaoglu U."/>
            <person name="Kubo M."/>
            <person name="Kurata T."/>
            <person name="Lalonde S."/>
            <person name="Li K."/>
            <person name="Li Y."/>
            <person name="Litt A."/>
            <person name="Lyons E."/>
            <person name="Manning G."/>
            <person name="Maruyama T."/>
            <person name="Michael T.P."/>
            <person name="Mikami K."/>
            <person name="Miyazaki S."/>
            <person name="Morinaga S."/>
            <person name="Murata T."/>
            <person name="Mueller-Roeber B."/>
            <person name="Nelson D.R."/>
            <person name="Obara M."/>
            <person name="Oguri Y."/>
            <person name="Olmstead R.G."/>
            <person name="Onodera N."/>
            <person name="Petersen B.L."/>
            <person name="Pils B."/>
            <person name="Prigge M."/>
            <person name="Rensing S.A."/>
            <person name="Riano-Pachon D.M."/>
            <person name="Roberts A.W."/>
            <person name="Sato Y."/>
            <person name="Scheller H.V."/>
            <person name="Schulz B."/>
            <person name="Schulz C."/>
            <person name="Shakirov E.V."/>
            <person name="Shibagaki N."/>
            <person name="Shinohara N."/>
            <person name="Shippen D.E."/>
            <person name="Soerensen I."/>
            <person name="Sotooka R."/>
            <person name="Sugimoto N."/>
            <person name="Sugita M."/>
            <person name="Sumikawa N."/>
            <person name="Tanurdzic M."/>
            <person name="Theissen G."/>
            <person name="Ulvskov P."/>
            <person name="Wakazuki S."/>
            <person name="Weng J.K."/>
            <person name="Willats W.W."/>
            <person name="Wipf D."/>
            <person name="Wolf P.G."/>
            <person name="Yang L."/>
            <person name="Zimmer A.D."/>
            <person name="Zhu Q."/>
            <person name="Mitros T."/>
            <person name="Hellsten U."/>
            <person name="Loque D."/>
            <person name="Otillar R."/>
            <person name="Salamov A."/>
            <person name="Schmutz J."/>
            <person name="Shapiro H."/>
            <person name="Lindquist E."/>
            <person name="Lucas S."/>
            <person name="Rokhsar D."/>
            <person name="Grigoriev I.V."/>
        </authorList>
    </citation>
    <scope>NUCLEOTIDE SEQUENCE [LARGE SCALE GENOMIC DNA]</scope>
</reference>
<dbReference type="Gramene" id="EFJ38476">
    <property type="protein sequence ID" value="EFJ38476"/>
    <property type="gene ID" value="SELMODRAFT_71388"/>
</dbReference>
<evidence type="ECO:0000259" key="5">
    <source>
        <dbReference type="Pfam" id="PF00828"/>
    </source>
</evidence>
<dbReference type="Gene3D" id="3.100.10.10">
    <property type="match status" value="1"/>
</dbReference>
<keyword evidence="2" id="KW-0689">Ribosomal protein</keyword>
<dbReference type="InterPro" id="IPR005749">
    <property type="entry name" value="Ribosomal_uL15_bac-type"/>
</dbReference>
<dbReference type="EMBL" id="GL377565">
    <property type="protein sequence ID" value="EFJ38476.1"/>
    <property type="molecule type" value="Genomic_DNA"/>
</dbReference>
<feature type="non-terminal residue" evidence="6">
    <location>
        <position position="206"/>
    </location>
</feature>
<feature type="region of interest" description="Disordered" evidence="4">
    <location>
        <begin position="19"/>
        <end position="49"/>
    </location>
</feature>
<dbReference type="GO" id="GO:0005762">
    <property type="term" value="C:mitochondrial large ribosomal subunit"/>
    <property type="evidence" value="ECO:0000318"/>
    <property type="project" value="GO_Central"/>
</dbReference>
<dbReference type="HAMAP" id="MF_01341">
    <property type="entry name" value="Ribosomal_uL15"/>
    <property type="match status" value="1"/>
</dbReference>
<feature type="domain" description="Large ribosomal subunit protein uL15/eL18" evidence="5">
    <location>
        <begin position="77"/>
        <end position="153"/>
    </location>
</feature>
<dbReference type="STRING" id="88036.D8QQL4"/>
<dbReference type="NCBIfam" id="TIGR01071">
    <property type="entry name" value="rplO_bact"/>
    <property type="match status" value="1"/>
</dbReference>
<name>D8QQL4_SELML</name>
<dbReference type="PANTHER" id="PTHR12934:SF11">
    <property type="entry name" value="LARGE RIBOSOMAL SUBUNIT PROTEIN UL15M"/>
    <property type="match status" value="1"/>
</dbReference>
<dbReference type="InParanoid" id="D8QQL4"/>
<dbReference type="GO" id="GO:0003735">
    <property type="term" value="F:structural constituent of ribosome"/>
    <property type="evidence" value="ECO:0000318"/>
    <property type="project" value="GO_Central"/>
</dbReference>
<dbReference type="AlphaFoldDB" id="D8QQL4"/>
<feature type="compositionally biased region" description="Basic residues" evidence="4">
    <location>
        <begin position="36"/>
        <end position="47"/>
    </location>
</feature>
<evidence type="ECO:0000313" key="7">
    <source>
        <dbReference type="Proteomes" id="UP000001514"/>
    </source>
</evidence>
<sequence length="206" mass="22913">LPLWNLPDNPYARKNVKRVGRGIGSGKGKTCGRGQKGQKARRGHKPRLGFEGGQTPLRVRLPKKYESKSPFELQFKEVTLERLKEHILKGKIDPGKLITMKTLHDTRCSGKYIQDGVLLLGRGLKNFDIPIHIEVSRCTTAAKIAIEQAGGTVRKVHYNKLGMKALLDPLWFKKKGRLLPRAARPKPKIAPLVDAIGRLPAPVSPI</sequence>
<dbReference type="InterPro" id="IPR021131">
    <property type="entry name" value="Ribosomal_uL15/eL18"/>
</dbReference>
<comment type="similarity">
    <text evidence="1">Belongs to the universal ribosomal protein uL15 family.</text>
</comment>
<dbReference type="InterPro" id="IPR036227">
    <property type="entry name" value="Ribosomal_uL15/eL18_sf"/>
</dbReference>
<evidence type="ECO:0000256" key="2">
    <source>
        <dbReference type="ARBA" id="ARBA00022980"/>
    </source>
</evidence>